<dbReference type="AlphaFoldDB" id="A0A426XU26"/>
<accession>A0A426XU26</accession>
<evidence type="ECO:0000256" key="2">
    <source>
        <dbReference type="SAM" id="Phobius"/>
    </source>
</evidence>
<reference evidence="3 4" key="1">
    <citation type="journal article" date="2014" name="Agronomy (Basel)">
        <title>A Draft Genome Sequence for Ensete ventricosum, the Drought-Tolerant Tree Against Hunger.</title>
        <authorList>
            <person name="Harrison J."/>
            <person name="Moore K.A."/>
            <person name="Paszkiewicz K."/>
            <person name="Jones T."/>
            <person name="Grant M."/>
            <person name="Ambacheew D."/>
            <person name="Muzemil S."/>
            <person name="Studholme D.J."/>
        </authorList>
    </citation>
    <scope>NUCLEOTIDE SEQUENCE [LARGE SCALE GENOMIC DNA]</scope>
</reference>
<feature type="transmembrane region" description="Helical" evidence="2">
    <location>
        <begin position="82"/>
        <end position="105"/>
    </location>
</feature>
<keyword evidence="2" id="KW-0812">Transmembrane</keyword>
<dbReference type="EMBL" id="AMZH03017438">
    <property type="protein sequence ID" value="RRT43007.1"/>
    <property type="molecule type" value="Genomic_DNA"/>
</dbReference>
<sequence>MGQHARRGLWLLSYISQGSLIGLPGRNAAGHLRSESSMVAHLVAMLFLSKDVGDNYLKHSRECLDLVGKPLKCLRSYHRGPWVWPSALVTLVVILLAPNVVGLPLRPVDPYNKVRVASMRGAPRWQSEVDGRRCSDCDFDAGLSNLVGLFLQDKTSRVVGSRGSPSDDQVMVDLKGDVERPA</sequence>
<evidence type="ECO:0000256" key="1">
    <source>
        <dbReference type="SAM" id="MobiDB-lite"/>
    </source>
</evidence>
<evidence type="ECO:0000313" key="3">
    <source>
        <dbReference type="EMBL" id="RRT43007.1"/>
    </source>
</evidence>
<keyword evidence="2" id="KW-0472">Membrane</keyword>
<dbReference type="Proteomes" id="UP000287651">
    <property type="component" value="Unassembled WGS sequence"/>
</dbReference>
<keyword evidence="2" id="KW-1133">Transmembrane helix</keyword>
<evidence type="ECO:0000313" key="4">
    <source>
        <dbReference type="Proteomes" id="UP000287651"/>
    </source>
</evidence>
<feature type="region of interest" description="Disordered" evidence="1">
    <location>
        <begin position="160"/>
        <end position="182"/>
    </location>
</feature>
<name>A0A426XU26_ENSVE</name>
<protein>
    <submittedName>
        <fullName evidence="3">Uncharacterized protein</fullName>
    </submittedName>
</protein>
<proteinExistence type="predicted"/>
<comment type="caution">
    <text evidence="3">The sequence shown here is derived from an EMBL/GenBank/DDBJ whole genome shotgun (WGS) entry which is preliminary data.</text>
</comment>
<gene>
    <name evidence="3" type="ORF">B296_00056724</name>
</gene>
<organism evidence="3 4">
    <name type="scientific">Ensete ventricosum</name>
    <name type="common">Abyssinian banana</name>
    <name type="synonym">Musa ensete</name>
    <dbReference type="NCBI Taxonomy" id="4639"/>
    <lineage>
        <taxon>Eukaryota</taxon>
        <taxon>Viridiplantae</taxon>
        <taxon>Streptophyta</taxon>
        <taxon>Embryophyta</taxon>
        <taxon>Tracheophyta</taxon>
        <taxon>Spermatophyta</taxon>
        <taxon>Magnoliopsida</taxon>
        <taxon>Liliopsida</taxon>
        <taxon>Zingiberales</taxon>
        <taxon>Musaceae</taxon>
        <taxon>Ensete</taxon>
    </lineage>
</organism>